<protein>
    <submittedName>
        <fullName evidence="1">Putative PurR-regulated permease PerM</fullName>
    </submittedName>
</protein>
<name>A0A7X0PBU5_9BURK</name>
<organism evidence="1 2">
    <name type="scientific">Acidovorax soli</name>
    <dbReference type="NCBI Taxonomy" id="592050"/>
    <lineage>
        <taxon>Bacteria</taxon>
        <taxon>Pseudomonadati</taxon>
        <taxon>Pseudomonadota</taxon>
        <taxon>Betaproteobacteria</taxon>
        <taxon>Burkholderiales</taxon>
        <taxon>Comamonadaceae</taxon>
        <taxon>Acidovorax</taxon>
    </lineage>
</organism>
<evidence type="ECO:0000313" key="2">
    <source>
        <dbReference type="Proteomes" id="UP000575083"/>
    </source>
</evidence>
<dbReference type="RefSeq" id="WP_184856331.1">
    <property type="nucleotide sequence ID" value="NZ_JACHLK010000002.1"/>
</dbReference>
<gene>
    <name evidence="1" type="ORF">HNP48_001588</name>
</gene>
<dbReference type="EMBL" id="JACHLK010000002">
    <property type="protein sequence ID" value="MBB6558924.1"/>
    <property type="molecule type" value="Genomic_DNA"/>
</dbReference>
<dbReference type="AlphaFoldDB" id="A0A7X0PBU5"/>
<sequence length="60" mass="6485">MKFHHLPPRMRAVAAFVVTVVLALLAAAALLMPDIMVQSVDSMVRLPGGVEQILTQGFPE</sequence>
<accession>A0A7X0PBU5</accession>
<keyword evidence="2" id="KW-1185">Reference proteome</keyword>
<evidence type="ECO:0000313" key="1">
    <source>
        <dbReference type="EMBL" id="MBB6558924.1"/>
    </source>
</evidence>
<dbReference type="Proteomes" id="UP000575083">
    <property type="component" value="Unassembled WGS sequence"/>
</dbReference>
<reference evidence="1 2" key="1">
    <citation type="submission" date="2020-08" db="EMBL/GenBank/DDBJ databases">
        <title>Functional genomics of gut bacteria from endangered species of beetles.</title>
        <authorList>
            <person name="Carlos-Shanley C."/>
        </authorList>
    </citation>
    <scope>NUCLEOTIDE SEQUENCE [LARGE SCALE GENOMIC DNA]</scope>
    <source>
        <strain evidence="1 2">S00198</strain>
    </source>
</reference>
<proteinExistence type="predicted"/>
<comment type="caution">
    <text evidence="1">The sequence shown here is derived from an EMBL/GenBank/DDBJ whole genome shotgun (WGS) entry which is preliminary data.</text>
</comment>